<keyword evidence="6" id="KW-0227">DNA damage</keyword>
<dbReference type="GO" id="GO:0016887">
    <property type="term" value="F:ATP hydrolysis activity"/>
    <property type="evidence" value="ECO:0007669"/>
    <property type="project" value="InterPro"/>
</dbReference>
<comment type="subcellular location">
    <subcellularLocation>
        <location evidence="1">Cytoplasm</location>
    </subcellularLocation>
</comment>
<evidence type="ECO:0000259" key="17">
    <source>
        <dbReference type="PROSITE" id="PS50893"/>
    </source>
</evidence>
<dbReference type="InterPro" id="IPR041552">
    <property type="entry name" value="UvrA_DNA-bd"/>
</dbReference>
<dbReference type="Pfam" id="PF17760">
    <property type="entry name" value="UvrA_inter"/>
    <property type="match status" value="1"/>
</dbReference>
<dbReference type="Proteomes" id="UP000232673">
    <property type="component" value="Unassembled WGS sequence"/>
</dbReference>
<evidence type="ECO:0000256" key="7">
    <source>
        <dbReference type="ARBA" id="ARBA00022769"/>
    </source>
</evidence>
<dbReference type="Pfam" id="PF17755">
    <property type="entry name" value="UvrA_DNA-bind"/>
    <property type="match status" value="1"/>
</dbReference>
<gene>
    <name evidence="18" type="ORF">APR41_07855</name>
</gene>
<dbReference type="PROSITE" id="PS50893">
    <property type="entry name" value="ABC_TRANSPORTER_2"/>
    <property type="match status" value="1"/>
</dbReference>
<dbReference type="STRING" id="447422.SAMN05660903_01622"/>
<keyword evidence="10" id="KW-0067">ATP-binding</keyword>
<evidence type="ECO:0000256" key="16">
    <source>
        <dbReference type="ARBA" id="ARBA00042156"/>
    </source>
</evidence>
<evidence type="ECO:0000256" key="3">
    <source>
        <dbReference type="ARBA" id="ARBA00022723"/>
    </source>
</evidence>
<evidence type="ECO:0000256" key="9">
    <source>
        <dbReference type="ARBA" id="ARBA00022833"/>
    </source>
</evidence>
<dbReference type="PANTHER" id="PTHR43152:SF3">
    <property type="entry name" value="UVRABC SYSTEM PROTEIN A"/>
    <property type="match status" value="1"/>
</dbReference>
<dbReference type="InterPro" id="IPR017871">
    <property type="entry name" value="ABC_transporter-like_CS"/>
</dbReference>
<dbReference type="PROSITE" id="PS00211">
    <property type="entry name" value="ABC_TRANSPORTER_1"/>
    <property type="match status" value="2"/>
</dbReference>
<dbReference type="GO" id="GO:0003677">
    <property type="term" value="F:DNA binding"/>
    <property type="evidence" value="ECO:0007669"/>
    <property type="project" value="UniProtKB-KW"/>
</dbReference>
<evidence type="ECO:0000313" key="19">
    <source>
        <dbReference type="Proteomes" id="UP000232673"/>
    </source>
</evidence>
<feature type="domain" description="ABC transporter" evidence="17">
    <location>
        <begin position="611"/>
        <end position="939"/>
    </location>
</feature>
<organism evidence="18 19">
    <name type="scientific">Salegentibacter salinarum</name>
    <dbReference type="NCBI Taxonomy" id="447422"/>
    <lineage>
        <taxon>Bacteria</taxon>
        <taxon>Pseudomonadati</taxon>
        <taxon>Bacteroidota</taxon>
        <taxon>Flavobacteriia</taxon>
        <taxon>Flavobacteriales</taxon>
        <taxon>Flavobacteriaceae</taxon>
        <taxon>Salegentibacter</taxon>
    </lineage>
</organism>
<dbReference type="Gene3D" id="1.10.8.280">
    <property type="entry name" value="ABC transporter ATPase domain-like"/>
    <property type="match status" value="1"/>
</dbReference>
<dbReference type="GO" id="GO:0009380">
    <property type="term" value="C:excinuclease repair complex"/>
    <property type="evidence" value="ECO:0007669"/>
    <property type="project" value="InterPro"/>
</dbReference>
<dbReference type="AlphaFoldDB" id="A0A2N0TPR2"/>
<evidence type="ECO:0000256" key="14">
    <source>
        <dbReference type="ARBA" id="ARBA00038000"/>
    </source>
</evidence>
<dbReference type="PANTHER" id="PTHR43152">
    <property type="entry name" value="UVRABC SYSTEM PROTEIN A"/>
    <property type="match status" value="1"/>
</dbReference>
<keyword evidence="3" id="KW-0479">Metal-binding</keyword>
<keyword evidence="12" id="KW-0238">DNA-binding</keyword>
<evidence type="ECO:0000256" key="13">
    <source>
        <dbReference type="ARBA" id="ARBA00023204"/>
    </source>
</evidence>
<dbReference type="InterPro" id="IPR003439">
    <property type="entry name" value="ABC_transporter-like_ATP-bd"/>
</dbReference>
<evidence type="ECO:0000256" key="11">
    <source>
        <dbReference type="ARBA" id="ARBA00022881"/>
    </source>
</evidence>
<keyword evidence="5" id="KW-0547">Nucleotide-binding</keyword>
<keyword evidence="9" id="KW-0862">Zinc</keyword>
<comment type="similarity">
    <text evidence="14">Belongs to the ABC transporter superfamily. UvrA family.</text>
</comment>
<dbReference type="Gene3D" id="1.20.1580.10">
    <property type="entry name" value="ABC transporter ATPase like domain"/>
    <property type="match status" value="3"/>
</dbReference>
<keyword evidence="19" id="KW-1185">Reference proteome</keyword>
<evidence type="ECO:0000256" key="8">
    <source>
        <dbReference type="ARBA" id="ARBA00022771"/>
    </source>
</evidence>
<evidence type="ECO:0000256" key="10">
    <source>
        <dbReference type="ARBA" id="ARBA00022840"/>
    </source>
</evidence>
<keyword evidence="13" id="KW-0234">DNA repair</keyword>
<evidence type="ECO:0000256" key="15">
    <source>
        <dbReference type="ARBA" id="ARBA00039316"/>
    </source>
</evidence>
<evidence type="ECO:0000256" key="4">
    <source>
        <dbReference type="ARBA" id="ARBA00022737"/>
    </source>
</evidence>
<proteinExistence type="inferred from homology"/>
<accession>A0A2N0TPR2</accession>
<dbReference type="CDD" id="cd03271">
    <property type="entry name" value="ABC_UvrA_II"/>
    <property type="match status" value="1"/>
</dbReference>
<dbReference type="NCBIfam" id="NF001503">
    <property type="entry name" value="PRK00349.1"/>
    <property type="match status" value="1"/>
</dbReference>
<evidence type="ECO:0000256" key="6">
    <source>
        <dbReference type="ARBA" id="ARBA00022763"/>
    </source>
</evidence>
<evidence type="ECO:0000256" key="5">
    <source>
        <dbReference type="ARBA" id="ARBA00022741"/>
    </source>
</evidence>
<keyword evidence="2" id="KW-0963">Cytoplasm</keyword>
<dbReference type="GO" id="GO:0005524">
    <property type="term" value="F:ATP binding"/>
    <property type="evidence" value="ECO:0007669"/>
    <property type="project" value="UniProtKB-KW"/>
</dbReference>
<dbReference type="EMBL" id="LKTS01000045">
    <property type="protein sequence ID" value="PKD16712.1"/>
    <property type="molecule type" value="Genomic_DNA"/>
</dbReference>
<sequence>MAKTEEFIEVLGARVHNLKNIDVNIPREKLVVITGLSGSGKSSLAFDTIYAEGQRRYIETFSAYARQFLGGLERPDVDKIEGLSPVIAIEQKTTSKNPRSTVGTITEIYDFLRLLYARAGEAYSYKTGEKMVSYTDSQIKDLILKDFKGKKVSVLAPVVKSRKGHYRELFEQIAKQGFLKARVNGEVRDLVKGMKLDRYKTHDIEIVIDRLKIDDKTDAQKRLDETIKTAMYHGSDTLMILDQETESVRYFSRNLMCPTTGISYPNPEPNTFSFNSPKGACPSCNGIGTLYQVNTDRIIPDSSKSIKNGALAPHGPQKKNWVFSQLELIAERWDFKLTDPVSKIPDAAMKFILHGGKETFTKESKSLGITREFKINFEGVATFIETTFNNNDSTSLRRWAKEYMDKVECPVCEGSRLKKESLYFRISEKNIAELSLMDIEDLAKWFVGLEKKLSEKQNQIASEVIKEIRTRIGFLVDVGLTYLSLNRGSKSLSGGEAQRIRLATQIGSQLVGVLYILDEPSIGLHQRDNEKLINSLIALRDIGNSVIVVEHDKDMIERADYVIDIGPRAGKHGGEIISEGPPSELLKHDTLTASYLNGSKEIAIPKERRKGNGKHIELKGATGNNLKNVSIKIPLGQMIAVTGVSGSGKSTLINETLYPIMNAHYFNGVKEPKPYKTIKGLDNADKVIDINQTPIGRTPRSNPATYTGVFSEIRSLFAKTPESLIRGYKPGRFSFNVKGGRCETCRGGGLRVIEMNFLPDVYVECETCQGKRFNRETLEIRYKGKSIADVLEMTINDATTFFEPIPKIYRKLKTIKDVGLGYITLGQQSTTLSGGEAQRIKLATELSKRDTGNTFYILDEPTTGLHFEDIRVLMDVLNELTNKGNTVLIIEHNMDVIKMADYIIDIGPEGGKNGGKVIAKGTPEEVAKSKKSYTAGFLKKELH</sequence>
<keyword evidence="4" id="KW-0677">Repeat</keyword>
<protein>
    <recommendedName>
        <fullName evidence="15">UvrABC system protein A</fullName>
    </recommendedName>
    <alternativeName>
        <fullName evidence="16">Excinuclease ABC subunit A</fullName>
    </alternativeName>
</protein>
<dbReference type="SUPFAM" id="SSF52540">
    <property type="entry name" value="P-loop containing nucleoside triphosphate hydrolases"/>
    <property type="match status" value="2"/>
</dbReference>
<evidence type="ECO:0000256" key="2">
    <source>
        <dbReference type="ARBA" id="ARBA00022490"/>
    </source>
</evidence>
<name>A0A2N0TPR2_9FLAO</name>
<dbReference type="GO" id="GO:0006289">
    <property type="term" value="P:nucleotide-excision repair"/>
    <property type="evidence" value="ECO:0007669"/>
    <property type="project" value="InterPro"/>
</dbReference>
<dbReference type="RefSeq" id="WP_079712720.1">
    <property type="nucleotide sequence ID" value="NZ_FUZC01000005.1"/>
</dbReference>
<dbReference type="InterPro" id="IPR004602">
    <property type="entry name" value="UvrA"/>
</dbReference>
<evidence type="ECO:0000313" key="18">
    <source>
        <dbReference type="EMBL" id="PKD16712.1"/>
    </source>
</evidence>
<dbReference type="FunFam" id="1.20.1580.10:FF:000002">
    <property type="entry name" value="UvrABC system protein A"/>
    <property type="match status" value="1"/>
</dbReference>
<evidence type="ECO:0000256" key="12">
    <source>
        <dbReference type="ARBA" id="ARBA00023125"/>
    </source>
</evidence>
<dbReference type="NCBIfam" id="TIGR00630">
    <property type="entry name" value="uvra"/>
    <property type="match status" value="1"/>
</dbReference>
<dbReference type="OrthoDB" id="9809851at2"/>
<dbReference type="GO" id="GO:0005737">
    <property type="term" value="C:cytoplasm"/>
    <property type="evidence" value="ECO:0007669"/>
    <property type="project" value="UniProtKB-SubCell"/>
</dbReference>
<dbReference type="InterPro" id="IPR041102">
    <property type="entry name" value="UvrA_inter"/>
</dbReference>
<reference evidence="18 19" key="1">
    <citation type="submission" date="2015-10" db="EMBL/GenBank/DDBJ databases">
        <title>Draft genome sequence of Salegentibacter salinarum KCTC 12975.</title>
        <authorList>
            <person name="Lin W."/>
            <person name="Zheng Q."/>
        </authorList>
    </citation>
    <scope>NUCLEOTIDE SEQUENCE [LARGE SCALE GENOMIC DNA]</scope>
    <source>
        <strain evidence="18 19">KCTC 12975</strain>
    </source>
</reference>
<dbReference type="InterPro" id="IPR027417">
    <property type="entry name" value="P-loop_NTPase"/>
</dbReference>
<dbReference type="GO" id="GO:0008270">
    <property type="term" value="F:zinc ion binding"/>
    <property type="evidence" value="ECO:0007669"/>
    <property type="project" value="UniProtKB-KW"/>
</dbReference>
<evidence type="ECO:0000256" key="1">
    <source>
        <dbReference type="ARBA" id="ARBA00004496"/>
    </source>
</evidence>
<comment type="caution">
    <text evidence="18">The sequence shown here is derived from an EMBL/GenBank/DDBJ whole genome shotgun (WGS) entry which is preliminary data.</text>
</comment>
<dbReference type="GO" id="GO:0004518">
    <property type="term" value="F:nuclease activity"/>
    <property type="evidence" value="ECO:0007669"/>
    <property type="project" value="UniProtKB-KW"/>
</dbReference>
<dbReference type="Gene3D" id="3.30.190.20">
    <property type="match status" value="1"/>
</dbReference>
<keyword evidence="7" id="KW-0228">DNA excision</keyword>
<dbReference type="Gene3D" id="3.40.50.300">
    <property type="entry name" value="P-loop containing nucleotide triphosphate hydrolases"/>
    <property type="match status" value="3"/>
</dbReference>
<keyword evidence="11" id="KW-0267">Excision nuclease</keyword>
<keyword evidence="8" id="KW-0863">Zinc-finger</keyword>